<evidence type="ECO:0000313" key="1">
    <source>
        <dbReference type="EMBL" id="GFD49725.1"/>
    </source>
</evidence>
<comment type="caution">
    <text evidence="1">The sequence shown here is derived from an EMBL/GenBank/DDBJ whole genome shotgun (WGS) entry which is preliminary data.</text>
</comment>
<dbReference type="AlphaFoldDB" id="A0A699WQ48"/>
<feature type="non-terminal residue" evidence="1">
    <location>
        <position position="1"/>
    </location>
</feature>
<proteinExistence type="predicted"/>
<gene>
    <name evidence="1" type="ORF">Tci_921694</name>
</gene>
<protein>
    <submittedName>
        <fullName evidence="1">Uncharacterized protein</fullName>
    </submittedName>
</protein>
<accession>A0A699WQ48</accession>
<sequence length="51" mass="5827">DWKDDTDDEADDQELKALYMYMDKIQEVSPDAVDSGPIIDAEPEQKLVEIV</sequence>
<name>A0A699WQ48_TANCI</name>
<organism evidence="1">
    <name type="scientific">Tanacetum cinerariifolium</name>
    <name type="common">Dalmatian daisy</name>
    <name type="synonym">Chrysanthemum cinerariifolium</name>
    <dbReference type="NCBI Taxonomy" id="118510"/>
    <lineage>
        <taxon>Eukaryota</taxon>
        <taxon>Viridiplantae</taxon>
        <taxon>Streptophyta</taxon>
        <taxon>Embryophyta</taxon>
        <taxon>Tracheophyta</taxon>
        <taxon>Spermatophyta</taxon>
        <taxon>Magnoliopsida</taxon>
        <taxon>eudicotyledons</taxon>
        <taxon>Gunneridae</taxon>
        <taxon>Pentapetalae</taxon>
        <taxon>asterids</taxon>
        <taxon>campanulids</taxon>
        <taxon>Asterales</taxon>
        <taxon>Asteraceae</taxon>
        <taxon>Asteroideae</taxon>
        <taxon>Anthemideae</taxon>
        <taxon>Anthemidinae</taxon>
        <taxon>Tanacetum</taxon>
    </lineage>
</organism>
<reference evidence="1" key="1">
    <citation type="journal article" date="2019" name="Sci. Rep.">
        <title>Draft genome of Tanacetum cinerariifolium, the natural source of mosquito coil.</title>
        <authorList>
            <person name="Yamashiro T."/>
            <person name="Shiraishi A."/>
            <person name="Satake H."/>
            <person name="Nakayama K."/>
        </authorList>
    </citation>
    <scope>NUCLEOTIDE SEQUENCE</scope>
</reference>
<dbReference type="EMBL" id="BKCJ011746471">
    <property type="protein sequence ID" value="GFD49725.1"/>
    <property type="molecule type" value="Genomic_DNA"/>
</dbReference>